<dbReference type="EMBL" id="BMHV01000002">
    <property type="protein sequence ID" value="GGF52776.1"/>
    <property type="molecule type" value="Genomic_DNA"/>
</dbReference>
<dbReference type="InterPro" id="IPR038293">
    <property type="entry name" value="ATPase_inh_sub_z_sf"/>
</dbReference>
<evidence type="ECO:0008006" key="4">
    <source>
        <dbReference type="Google" id="ProtNLM"/>
    </source>
</evidence>
<organism evidence="2 3">
    <name type="scientific">Terasakiella brassicae</name>
    <dbReference type="NCBI Taxonomy" id="1634917"/>
    <lineage>
        <taxon>Bacteria</taxon>
        <taxon>Pseudomonadati</taxon>
        <taxon>Pseudomonadota</taxon>
        <taxon>Alphaproteobacteria</taxon>
        <taxon>Rhodospirillales</taxon>
        <taxon>Terasakiellaceae</taxon>
        <taxon>Terasakiella</taxon>
    </lineage>
</organism>
<gene>
    <name evidence="2" type="ORF">GCM10011332_02500</name>
</gene>
<dbReference type="Pfam" id="PF07345">
    <property type="entry name" value="ATPaseInh_sub_z"/>
    <property type="match status" value="1"/>
</dbReference>
<dbReference type="InterPro" id="IPR009945">
    <property type="entry name" value="ATPase_inh_sub_z"/>
</dbReference>
<dbReference type="Gene3D" id="1.10.790.20">
    <property type="entry name" value="Domain of unknown function DUF1476"/>
    <property type="match status" value="1"/>
</dbReference>
<keyword evidence="3" id="KW-1185">Reference proteome</keyword>
<keyword evidence="1" id="KW-0175">Coiled coil</keyword>
<reference evidence="2" key="1">
    <citation type="journal article" date="2014" name="Int. J. Syst. Evol. Microbiol.">
        <title>Complete genome sequence of Corynebacterium casei LMG S-19264T (=DSM 44701T), isolated from a smear-ripened cheese.</title>
        <authorList>
            <consortium name="US DOE Joint Genome Institute (JGI-PGF)"/>
            <person name="Walter F."/>
            <person name="Albersmeier A."/>
            <person name="Kalinowski J."/>
            <person name="Ruckert C."/>
        </authorList>
    </citation>
    <scope>NUCLEOTIDE SEQUENCE</scope>
    <source>
        <strain evidence="2">CGMCC 1.15254</strain>
    </source>
</reference>
<proteinExistence type="predicted"/>
<dbReference type="AlphaFoldDB" id="A0A917F6L4"/>
<feature type="coiled-coil region" evidence="1">
    <location>
        <begin position="101"/>
        <end position="128"/>
    </location>
</feature>
<evidence type="ECO:0000256" key="1">
    <source>
        <dbReference type="SAM" id="Coils"/>
    </source>
</evidence>
<dbReference type="Proteomes" id="UP000632498">
    <property type="component" value="Unassembled WGS sequence"/>
</dbReference>
<reference evidence="2" key="2">
    <citation type="submission" date="2020-09" db="EMBL/GenBank/DDBJ databases">
        <authorList>
            <person name="Sun Q."/>
            <person name="Zhou Y."/>
        </authorList>
    </citation>
    <scope>NUCLEOTIDE SEQUENCE</scope>
    <source>
        <strain evidence="2">CGMCC 1.15254</strain>
    </source>
</reference>
<evidence type="ECO:0000313" key="2">
    <source>
        <dbReference type="EMBL" id="GGF52776.1"/>
    </source>
</evidence>
<name>A0A917F6L4_9PROT</name>
<sequence length="128" mass="14736">MSVVATMNSKRATDEVRHANDELEHFYLEAKRNKKIANWAAKKLGLDKKEYFLELISADLTSAGPKPVIDRILNDFAKAGLEISEEKVWEKLREFESEILGEMLQAQAKQTKAEMKAKEKKDKKKKKK</sequence>
<comment type="caution">
    <text evidence="2">The sequence shown here is derived from an EMBL/GenBank/DDBJ whole genome shotgun (WGS) entry which is preliminary data.</text>
</comment>
<dbReference type="RefSeq" id="WP_188660354.1">
    <property type="nucleotide sequence ID" value="NZ_BMHV01000002.1"/>
</dbReference>
<evidence type="ECO:0000313" key="3">
    <source>
        <dbReference type="Proteomes" id="UP000632498"/>
    </source>
</evidence>
<accession>A0A917F6L4</accession>
<protein>
    <recommendedName>
        <fullName evidence="4">DUF1476 domain-containing protein</fullName>
    </recommendedName>
</protein>